<dbReference type="PANTHER" id="PTHR46098:SF1">
    <property type="entry name" value="TRNA (CYTOSINE(38)-C(5))-METHYLTRANSFERASE"/>
    <property type="match status" value="1"/>
</dbReference>
<evidence type="ECO:0000256" key="5">
    <source>
        <dbReference type="ARBA" id="ARBA00022747"/>
    </source>
</evidence>
<protein>
    <recommendedName>
        <fullName evidence="1">DNA (cytosine-5-)-methyltransferase</fullName>
        <ecNumber evidence="1">2.1.1.37</ecNumber>
    </recommendedName>
</protein>
<dbReference type="Pfam" id="PF00145">
    <property type="entry name" value="DNA_methylase"/>
    <property type="match status" value="1"/>
</dbReference>
<dbReference type="KEGG" id="mnu:NCTC10166_00659"/>
<evidence type="ECO:0000256" key="4">
    <source>
        <dbReference type="ARBA" id="ARBA00022691"/>
    </source>
</evidence>
<gene>
    <name evidence="7" type="ORF">NCTC10166_00659</name>
</gene>
<dbReference type="InterPro" id="IPR029063">
    <property type="entry name" value="SAM-dependent_MTases_sf"/>
</dbReference>
<dbReference type="REBASE" id="298404">
    <property type="entry name" value="M.Mne10166ORF659P"/>
</dbReference>
<keyword evidence="8" id="KW-1185">Reference proteome</keyword>
<dbReference type="EMBL" id="LR214951">
    <property type="protein sequence ID" value="VEU59680.1"/>
    <property type="molecule type" value="Genomic_DNA"/>
</dbReference>
<evidence type="ECO:0000313" key="8">
    <source>
        <dbReference type="Proteomes" id="UP000289440"/>
    </source>
</evidence>
<dbReference type="InterPro" id="IPR050750">
    <property type="entry name" value="C5-MTase"/>
</dbReference>
<keyword evidence="2 6" id="KW-0489">Methyltransferase</keyword>
<dbReference type="InterPro" id="IPR001525">
    <property type="entry name" value="C5_MeTfrase"/>
</dbReference>
<dbReference type="SUPFAM" id="SSF53335">
    <property type="entry name" value="S-adenosyl-L-methionine-dependent methyltransferases"/>
    <property type="match status" value="1"/>
</dbReference>
<proteinExistence type="inferred from homology"/>
<name>A0A449A5W7_9BACT</name>
<dbReference type="PANTHER" id="PTHR46098">
    <property type="entry name" value="TRNA (CYTOSINE(38)-C(5))-METHYLTRANSFERASE"/>
    <property type="match status" value="1"/>
</dbReference>
<dbReference type="GO" id="GO:0003886">
    <property type="term" value="F:DNA (cytosine-5-)-methyltransferase activity"/>
    <property type="evidence" value="ECO:0007669"/>
    <property type="project" value="UniProtKB-EC"/>
</dbReference>
<dbReference type="Gene3D" id="3.90.120.10">
    <property type="entry name" value="DNA Methylase, subunit A, domain 2"/>
    <property type="match status" value="1"/>
</dbReference>
<dbReference type="Proteomes" id="UP000289440">
    <property type="component" value="Chromosome"/>
</dbReference>
<evidence type="ECO:0000256" key="3">
    <source>
        <dbReference type="ARBA" id="ARBA00022679"/>
    </source>
</evidence>
<evidence type="ECO:0000256" key="2">
    <source>
        <dbReference type="ARBA" id="ARBA00022603"/>
    </source>
</evidence>
<reference evidence="7 8" key="1">
    <citation type="submission" date="2019-01" db="EMBL/GenBank/DDBJ databases">
        <authorList>
            <consortium name="Pathogen Informatics"/>
        </authorList>
    </citation>
    <scope>NUCLEOTIDE SEQUENCE [LARGE SCALE GENOMIC DNA]</scope>
    <source>
        <strain evidence="7 8">NCTC10166</strain>
    </source>
</reference>
<evidence type="ECO:0000313" key="7">
    <source>
        <dbReference type="EMBL" id="VEU59680.1"/>
    </source>
</evidence>
<organism evidence="7 8">
    <name type="scientific">Mesomycoplasma neurolyticum</name>
    <dbReference type="NCBI Taxonomy" id="2120"/>
    <lineage>
        <taxon>Bacteria</taxon>
        <taxon>Bacillati</taxon>
        <taxon>Mycoplasmatota</taxon>
        <taxon>Mycoplasmoidales</taxon>
        <taxon>Metamycoplasmataceae</taxon>
        <taxon>Mesomycoplasma</taxon>
    </lineage>
</organism>
<dbReference type="EC" id="2.1.1.37" evidence="1"/>
<dbReference type="GO" id="GO:0032259">
    <property type="term" value="P:methylation"/>
    <property type="evidence" value="ECO:0007669"/>
    <property type="project" value="UniProtKB-KW"/>
</dbReference>
<dbReference type="GO" id="GO:0009307">
    <property type="term" value="P:DNA restriction-modification system"/>
    <property type="evidence" value="ECO:0007669"/>
    <property type="project" value="UniProtKB-KW"/>
</dbReference>
<keyword evidence="3 6" id="KW-0808">Transferase</keyword>
<dbReference type="PROSITE" id="PS51679">
    <property type="entry name" value="SAM_MT_C5"/>
    <property type="match status" value="1"/>
</dbReference>
<comment type="caution">
    <text evidence="6">Lacks conserved residue(s) required for the propagation of feature annotation.</text>
</comment>
<keyword evidence="5" id="KW-0680">Restriction system</keyword>
<comment type="similarity">
    <text evidence="6">Belongs to the class I-like SAM-binding methyltransferase superfamily. C5-methyltransferase family.</text>
</comment>
<accession>A0A449A5W7</accession>
<dbReference type="AlphaFoldDB" id="A0A449A5W7"/>
<evidence type="ECO:0000256" key="6">
    <source>
        <dbReference type="PROSITE-ProRule" id="PRU01016"/>
    </source>
</evidence>
<sequence length="257" mass="30086">MKKNSNSRSGLVWEIERILNIFQEENKLPGFLLLENVPAMLNKHHKQDYESWLKTLKELNYSTLTLVLNSFDYGSIQKRKRVYGISILNYNGKTNEKGEILDLKIPKSIKKEKQKIQDVLKLDYTNSVYLKEAIEAQPKRTKSREKIYIKNPKLNLKTKSIRTLTTRQDRNPNCGIVSLKNTILDNQKRKLNNKANFRFITPREAYLCMGFNEEDFNKVSIKNITKAKLYQQAGNSIVIYALKVVIKLIQKQFNKKK</sequence>
<keyword evidence="4 6" id="KW-0949">S-adenosyl-L-methionine</keyword>
<dbReference type="Gene3D" id="3.40.50.150">
    <property type="entry name" value="Vaccinia Virus protein VP39"/>
    <property type="match status" value="1"/>
</dbReference>
<evidence type="ECO:0000256" key="1">
    <source>
        <dbReference type="ARBA" id="ARBA00011975"/>
    </source>
</evidence>